<reference evidence="10" key="1">
    <citation type="submission" date="2018-06" db="EMBL/GenBank/DDBJ databases">
        <title>Description of a new Polynucleobacter species.</title>
        <authorList>
            <person name="Hahn M.W."/>
        </authorList>
    </citation>
    <scope>NUCLEOTIDE SEQUENCE [LARGE SCALE GENOMIC DNA]</scope>
    <source>
        <strain evidence="10">MG-25-Pas1-D2</strain>
    </source>
</reference>
<evidence type="ECO:0000256" key="1">
    <source>
        <dbReference type="ARBA" id="ARBA00022448"/>
    </source>
</evidence>
<dbReference type="RefSeq" id="WP_112295119.1">
    <property type="nucleotide sequence ID" value="NZ_CBCSBS010000002.1"/>
</dbReference>
<evidence type="ECO:0000256" key="4">
    <source>
        <dbReference type="ARBA" id="ARBA00022982"/>
    </source>
</evidence>
<evidence type="ECO:0000313" key="9">
    <source>
        <dbReference type="EMBL" id="AWW50586.1"/>
    </source>
</evidence>
<dbReference type="SUPFAM" id="SSF46626">
    <property type="entry name" value="Cytochrome c"/>
    <property type="match status" value="1"/>
</dbReference>
<dbReference type="InterPro" id="IPR036909">
    <property type="entry name" value="Cyt_c-like_dom_sf"/>
</dbReference>
<evidence type="ECO:0000256" key="7">
    <source>
        <dbReference type="SAM" id="SignalP"/>
    </source>
</evidence>
<dbReference type="Gene3D" id="1.10.760.10">
    <property type="entry name" value="Cytochrome c-like domain"/>
    <property type="match status" value="1"/>
</dbReference>
<dbReference type="PROSITE" id="PS51007">
    <property type="entry name" value="CYTC"/>
    <property type="match status" value="1"/>
</dbReference>
<evidence type="ECO:0000256" key="6">
    <source>
        <dbReference type="PROSITE-ProRule" id="PRU00433"/>
    </source>
</evidence>
<evidence type="ECO:0000313" key="10">
    <source>
        <dbReference type="Proteomes" id="UP000248592"/>
    </source>
</evidence>
<sequence>MKYILFICLYSLSLSSIASGEETYKAVCSNCHASGLNKAPVLGDKKQWGKLIKEGQAHITSDGYHGVGAMPPKGGKSDLTVTEFAYAVVYMANQAGANWKEPDEAMLKDINKRIAKKSSKS</sequence>
<dbReference type="PANTHER" id="PTHR40942:SF4">
    <property type="entry name" value="CYTOCHROME C5"/>
    <property type="match status" value="1"/>
</dbReference>
<feature type="chain" id="PRO_5016443889" evidence="7">
    <location>
        <begin position="21"/>
        <end position="121"/>
    </location>
</feature>
<keyword evidence="7" id="KW-0732">Signal</keyword>
<feature type="signal peptide" evidence="7">
    <location>
        <begin position="1"/>
        <end position="20"/>
    </location>
</feature>
<dbReference type="EMBL" id="CP030085">
    <property type="protein sequence ID" value="AWW50586.1"/>
    <property type="molecule type" value="Genomic_DNA"/>
</dbReference>
<evidence type="ECO:0000259" key="8">
    <source>
        <dbReference type="PROSITE" id="PS51007"/>
    </source>
</evidence>
<dbReference type="PRINTS" id="PR00607">
    <property type="entry name" value="CYTCHROMECIE"/>
</dbReference>
<dbReference type="GO" id="GO:0009055">
    <property type="term" value="F:electron transfer activity"/>
    <property type="evidence" value="ECO:0007669"/>
    <property type="project" value="InterPro"/>
</dbReference>
<protein>
    <submittedName>
        <fullName evidence="9">Cytochrome c5 family protein</fullName>
    </submittedName>
</protein>
<proteinExistence type="predicted"/>
<dbReference type="GO" id="GO:0020037">
    <property type="term" value="F:heme binding"/>
    <property type="evidence" value="ECO:0007669"/>
    <property type="project" value="InterPro"/>
</dbReference>
<dbReference type="Pfam" id="PF13442">
    <property type="entry name" value="Cytochrome_CBB3"/>
    <property type="match status" value="1"/>
</dbReference>
<dbReference type="InterPro" id="IPR002323">
    <property type="entry name" value="Cyt_CIE"/>
</dbReference>
<dbReference type="Proteomes" id="UP000248592">
    <property type="component" value="Chromosome"/>
</dbReference>
<keyword evidence="5 6" id="KW-0408">Iron</keyword>
<dbReference type="InterPro" id="IPR009056">
    <property type="entry name" value="Cyt_c-like_dom"/>
</dbReference>
<evidence type="ECO:0000256" key="2">
    <source>
        <dbReference type="ARBA" id="ARBA00022617"/>
    </source>
</evidence>
<keyword evidence="2 6" id="KW-0349">Heme</keyword>
<organism evidence="9 10">
    <name type="scientific">Polynucleobacter paneuropaeus</name>
    <dbReference type="NCBI Taxonomy" id="2527775"/>
    <lineage>
        <taxon>Bacteria</taxon>
        <taxon>Pseudomonadati</taxon>
        <taxon>Pseudomonadota</taxon>
        <taxon>Betaproteobacteria</taxon>
        <taxon>Burkholderiales</taxon>
        <taxon>Burkholderiaceae</taxon>
        <taxon>Polynucleobacter</taxon>
    </lineage>
</organism>
<evidence type="ECO:0000256" key="5">
    <source>
        <dbReference type="ARBA" id="ARBA00023004"/>
    </source>
</evidence>
<name>A0A2Z4JUW7_9BURK</name>
<feature type="domain" description="Cytochrome c" evidence="8">
    <location>
        <begin position="15"/>
        <end position="95"/>
    </location>
</feature>
<gene>
    <name evidence="9" type="ORF">Pas1_09460</name>
</gene>
<dbReference type="GO" id="GO:0005506">
    <property type="term" value="F:iron ion binding"/>
    <property type="evidence" value="ECO:0007669"/>
    <property type="project" value="InterPro"/>
</dbReference>
<keyword evidence="1" id="KW-0813">Transport</keyword>
<accession>A0A2Z4JUW7</accession>
<keyword evidence="3 6" id="KW-0479">Metal-binding</keyword>
<keyword evidence="4" id="KW-0249">Electron transport</keyword>
<dbReference type="AlphaFoldDB" id="A0A2Z4JUW7"/>
<evidence type="ECO:0000256" key="3">
    <source>
        <dbReference type="ARBA" id="ARBA00022723"/>
    </source>
</evidence>
<dbReference type="PANTHER" id="PTHR40942">
    <property type="match status" value="1"/>
</dbReference>